<gene>
    <name evidence="9" type="ORF">SAMN02745157_0610</name>
</gene>
<dbReference type="InterPro" id="IPR015984">
    <property type="entry name" value="Cyt_c_prime_subgr"/>
</dbReference>
<evidence type="ECO:0000256" key="6">
    <source>
        <dbReference type="PIRSR" id="PIRSR000027-1"/>
    </source>
</evidence>
<evidence type="ECO:0000256" key="4">
    <source>
        <dbReference type="ARBA" id="ARBA00022982"/>
    </source>
</evidence>
<dbReference type="InterPro" id="IPR002321">
    <property type="entry name" value="Cyt_c_II"/>
</dbReference>
<comment type="PTM">
    <text evidence="7">Binds 1 heme group per subunit.</text>
</comment>
<reference evidence="9 10" key="1">
    <citation type="submission" date="2016-11" db="EMBL/GenBank/DDBJ databases">
        <authorList>
            <person name="Jaros S."/>
            <person name="Januszkiewicz K."/>
            <person name="Wedrychowicz H."/>
        </authorList>
    </citation>
    <scope>NUCLEOTIDE SEQUENCE [LARGE SCALE GENOMIC DNA]</scope>
    <source>
        <strain evidence="9 10">DSM 19436</strain>
    </source>
</reference>
<dbReference type="STRING" id="1122133.SAMN02745157_0610"/>
<dbReference type="GO" id="GO:0005506">
    <property type="term" value="F:iron ion binding"/>
    <property type="evidence" value="ECO:0007669"/>
    <property type="project" value="InterPro"/>
</dbReference>
<keyword evidence="10" id="KW-1185">Reference proteome</keyword>
<evidence type="ECO:0000313" key="10">
    <source>
        <dbReference type="Proteomes" id="UP000184485"/>
    </source>
</evidence>
<proteinExistence type="predicted"/>
<keyword evidence="4" id="KW-0249">Electron transport</keyword>
<dbReference type="PIRSF" id="PIRSF000027">
    <property type="entry name" value="Cytc_c_prime"/>
    <property type="match status" value="1"/>
</dbReference>
<feature type="binding site" description="covalent" evidence="7">
    <location>
        <position position="135"/>
    </location>
    <ligand>
        <name>heme c</name>
        <dbReference type="ChEBI" id="CHEBI:61717"/>
    </ligand>
</feature>
<evidence type="ECO:0000256" key="8">
    <source>
        <dbReference type="SAM" id="SignalP"/>
    </source>
</evidence>
<evidence type="ECO:0000256" key="7">
    <source>
        <dbReference type="PIRSR" id="PIRSR000027-2"/>
    </source>
</evidence>
<dbReference type="InterPro" id="IPR010980">
    <property type="entry name" value="Cyt_c/b562"/>
</dbReference>
<dbReference type="GO" id="GO:0020037">
    <property type="term" value="F:heme binding"/>
    <property type="evidence" value="ECO:0007669"/>
    <property type="project" value="InterPro"/>
</dbReference>
<evidence type="ECO:0000256" key="2">
    <source>
        <dbReference type="ARBA" id="ARBA00022617"/>
    </source>
</evidence>
<dbReference type="InterPro" id="IPR012127">
    <property type="entry name" value="Cyt_c_prime"/>
</dbReference>
<evidence type="ECO:0000256" key="1">
    <source>
        <dbReference type="ARBA" id="ARBA00022448"/>
    </source>
</evidence>
<evidence type="ECO:0000256" key="3">
    <source>
        <dbReference type="ARBA" id="ARBA00022723"/>
    </source>
</evidence>
<dbReference type="Proteomes" id="UP000184485">
    <property type="component" value="Unassembled WGS sequence"/>
</dbReference>
<dbReference type="PRINTS" id="PR00608">
    <property type="entry name" value="CYTCHROMECII"/>
</dbReference>
<dbReference type="Pfam" id="PF01322">
    <property type="entry name" value="Cytochrom_C_2"/>
    <property type="match status" value="1"/>
</dbReference>
<dbReference type="Gene3D" id="1.20.120.10">
    <property type="entry name" value="Cytochrome c/b562"/>
    <property type="match status" value="1"/>
</dbReference>
<feature type="binding site" description="covalent" evidence="7">
    <location>
        <position position="138"/>
    </location>
    <ligand>
        <name>heme c</name>
        <dbReference type="ChEBI" id="CHEBI:61717"/>
    </ligand>
</feature>
<dbReference type="EMBL" id="FQUP01000001">
    <property type="protein sequence ID" value="SHE63987.1"/>
    <property type="molecule type" value="Genomic_DNA"/>
</dbReference>
<evidence type="ECO:0000313" key="9">
    <source>
        <dbReference type="EMBL" id="SHE63987.1"/>
    </source>
</evidence>
<keyword evidence="8" id="KW-0732">Signal</keyword>
<sequence length="146" mass="14757">MRKLIAAIGFSVVVASAGFAMAASDLGQQREADMKAIGGAIKTSAGFATGKVPFDAAAAKAAMETVAAKATDFPTLFPAGSENADKGASPKIWENKADFEAHAAKLATDAKAAAAAADQGVDAFKTAFAAVGANCKSCHQIYRLSD</sequence>
<dbReference type="RefSeq" id="WP_073051300.1">
    <property type="nucleotide sequence ID" value="NZ_FQUP01000001.1"/>
</dbReference>
<name>A0A1M4V510_9HYPH</name>
<dbReference type="PROSITE" id="PS51009">
    <property type="entry name" value="CYTCII"/>
    <property type="match status" value="1"/>
</dbReference>
<feature type="binding site" description="axial binding residue" evidence="6">
    <location>
        <position position="139"/>
    </location>
    <ligand>
        <name>heme c</name>
        <dbReference type="ChEBI" id="CHEBI:61717"/>
    </ligand>
    <ligandPart>
        <name>Fe</name>
        <dbReference type="ChEBI" id="CHEBI:18248"/>
    </ligandPart>
</feature>
<feature type="chain" id="PRO_5011979392" evidence="8">
    <location>
        <begin position="23"/>
        <end position="146"/>
    </location>
</feature>
<evidence type="ECO:0000256" key="5">
    <source>
        <dbReference type="ARBA" id="ARBA00023004"/>
    </source>
</evidence>
<keyword evidence="3 6" id="KW-0479">Metal-binding</keyword>
<keyword evidence="1" id="KW-0813">Transport</keyword>
<dbReference type="OrthoDB" id="9811729at2"/>
<keyword evidence="2 7" id="KW-0349">Heme</keyword>
<accession>A0A1M4V510</accession>
<dbReference type="AlphaFoldDB" id="A0A1M4V510"/>
<dbReference type="GO" id="GO:0022900">
    <property type="term" value="P:electron transport chain"/>
    <property type="evidence" value="ECO:0007669"/>
    <property type="project" value="InterPro"/>
</dbReference>
<dbReference type="SUPFAM" id="SSF47175">
    <property type="entry name" value="Cytochromes"/>
    <property type="match status" value="1"/>
</dbReference>
<dbReference type="GO" id="GO:0042597">
    <property type="term" value="C:periplasmic space"/>
    <property type="evidence" value="ECO:0007669"/>
    <property type="project" value="InterPro"/>
</dbReference>
<keyword evidence="5 6" id="KW-0408">Iron</keyword>
<organism evidence="9 10">
    <name type="scientific">Kaistia soli DSM 19436</name>
    <dbReference type="NCBI Taxonomy" id="1122133"/>
    <lineage>
        <taxon>Bacteria</taxon>
        <taxon>Pseudomonadati</taxon>
        <taxon>Pseudomonadota</taxon>
        <taxon>Alphaproteobacteria</taxon>
        <taxon>Hyphomicrobiales</taxon>
        <taxon>Kaistiaceae</taxon>
        <taxon>Kaistia</taxon>
    </lineage>
</organism>
<protein>
    <submittedName>
        <fullName evidence="9">Cytochrome c556</fullName>
    </submittedName>
</protein>
<feature type="signal peptide" evidence="8">
    <location>
        <begin position="1"/>
        <end position="22"/>
    </location>
</feature>
<dbReference type="GO" id="GO:0009055">
    <property type="term" value="F:electron transfer activity"/>
    <property type="evidence" value="ECO:0007669"/>
    <property type="project" value="InterPro"/>
</dbReference>